<evidence type="ECO:0008006" key="4">
    <source>
        <dbReference type="Google" id="ProtNLM"/>
    </source>
</evidence>
<dbReference type="PANTHER" id="PTHR43179:SF7">
    <property type="entry name" value="RHAMNOSYLTRANSFERASE WBBL"/>
    <property type="match status" value="1"/>
</dbReference>
<evidence type="ECO:0000256" key="1">
    <source>
        <dbReference type="PROSITE-ProRule" id="PRU00339"/>
    </source>
</evidence>
<dbReference type="SUPFAM" id="SSF48452">
    <property type="entry name" value="TPR-like"/>
    <property type="match status" value="1"/>
</dbReference>
<feature type="repeat" description="TPR" evidence="1">
    <location>
        <begin position="37"/>
        <end position="70"/>
    </location>
</feature>
<dbReference type="PROSITE" id="PS50005">
    <property type="entry name" value="TPR"/>
    <property type="match status" value="1"/>
</dbReference>
<dbReference type="SMART" id="SM00028">
    <property type="entry name" value="TPR"/>
    <property type="match status" value="3"/>
</dbReference>
<protein>
    <recommendedName>
        <fullName evidence="4">Glycosyltransferase</fullName>
    </recommendedName>
</protein>
<sequence length="737" mass="83685">MSVNDAIARGDEANQRRAWSEAEVAYAEALELDPELAHIWVQYGHSLKEQRYLERAENAYRRAIELAPEVADTHLQLGHLLKLMGRRPAAVTAYEAALSSPETHADALRELAALGVKRYLVQVADERAGTGNMDIVCVMANEVAMLRAQLDRMAACLPDITALSAWPPALYGRFRQNYCPPVPPIIQSDENMDIIMFCDDIESDLIWYQLHSLFDQSCQNFTIYPISNRQRHIDIFERMKPAFRRLKSVSSYTEDNVALCLARILEQQEQSEWIMLLASGGVADTQLTAWAALAMTLSPEMHAWIFDEELVSNWTGDNREIAPHMRQSVDYDWLLDVGAGGQTILIRRTQCLDILLRYQISSMDQFRTILLLELAQSRKAGHIPVPLIQRSSIPYSIAEHITSLEMHLKKNKLSDRVQFIQKENKTPALITWAPQHLVDNIYVVISTRDNAEDLVGMIESMRNYASRPSQLHFYIVNNGSTSENDIDVISAMSKKTYITLINIDEPFNWARINNLAVKGLDPTALIIFANDDMTMITPNWDMHIRGLLERPDVGIVGAMLLYPDNTIQHAGILLDWKGGSIHDGLYEPATSEGPIKRWQVTREASAITGAFMAMRKDLFVKVGGFDELHLPVGQSDVDICLKVRKIGKKVLWTSRVVLYHYESKSRGMDHLDPERTARSQAECVVMKKRWGKLLDVELSVNPIWVAGELPFRLMSFPSTEKILSYINQQLTIFDHER</sequence>
<reference evidence="2" key="2">
    <citation type="submission" date="2022-03" db="EMBL/GenBank/DDBJ databases">
        <authorList>
            <person name="Ryngajllo M."/>
            <person name="Jacek P."/>
            <person name="Kubiak K."/>
        </authorList>
    </citation>
    <scope>NUCLEOTIDE SEQUENCE</scope>
    <source>
        <strain evidence="2">SI1</strain>
    </source>
</reference>
<evidence type="ECO:0000313" key="2">
    <source>
        <dbReference type="EMBL" id="MCJ8352835.1"/>
    </source>
</evidence>
<name>A0AAW5ENL3_NOVHA</name>
<dbReference type="Gene3D" id="1.25.40.10">
    <property type="entry name" value="Tetratricopeptide repeat domain"/>
    <property type="match status" value="1"/>
</dbReference>
<keyword evidence="1" id="KW-0802">TPR repeat</keyword>
<dbReference type="Gene3D" id="3.90.550.10">
    <property type="entry name" value="Spore Coat Polysaccharide Biosynthesis Protein SpsA, Chain A"/>
    <property type="match status" value="1"/>
</dbReference>
<dbReference type="InterPro" id="IPR011990">
    <property type="entry name" value="TPR-like_helical_dom_sf"/>
</dbReference>
<dbReference type="RefSeq" id="WP_247066132.1">
    <property type="nucleotide sequence ID" value="NZ_JAIBCX010000004.1"/>
</dbReference>
<gene>
    <name evidence="2" type="ORF">K1W68_02295</name>
</gene>
<evidence type="ECO:0000313" key="3">
    <source>
        <dbReference type="Proteomes" id="UP001202887"/>
    </source>
</evidence>
<dbReference type="InterPro" id="IPR029044">
    <property type="entry name" value="Nucleotide-diphossugar_trans"/>
</dbReference>
<comment type="caution">
    <text evidence="2">The sequence shown here is derived from an EMBL/GenBank/DDBJ whole genome shotgun (WGS) entry which is preliminary data.</text>
</comment>
<dbReference type="Pfam" id="PF13181">
    <property type="entry name" value="TPR_8"/>
    <property type="match status" value="1"/>
</dbReference>
<reference evidence="2" key="1">
    <citation type="journal article" date="2021" name="Polymers (Basel)">
        <title>Highly Stretchable Bacterial Cellulose Produced by Komagataeibacter hansenii SI1.</title>
        <authorList>
            <person name="Cielecka I."/>
            <person name="Ryngajllo M."/>
            <person name="Maniukiewicz W."/>
            <person name="Bielecki S."/>
        </authorList>
    </citation>
    <scope>NUCLEOTIDE SEQUENCE</scope>
    <source>
        <strain evidence="2">SI1</strain>
    </source>
</reference>
<dbReference type="PANTHER" id="PTHR43179">
    <property type="entry name" value="RHAMNOSYLTRANSFERASE WBBL"/>
    <property type="match status" value="1"/>
</dbReference>
<dbReference type="SUPFAM" id="SSF53448">
    <property type="entry name" value="Nucleotide-diphospho-sugar transferases"/>
    <property type="match status" value="1"/>
</dbReference>
<accession>A0AAW5ENL3</accession>
<dbReference type="Proteomes" id="UP001202887">
    <property type="component" value="Unassembled WGS sequence"/>
</dbReference>
<organism evidence="2 3">
    <name type="scientific">Novacetimonas hansenii</name>
    <name type="common">Komagataeibacter hansenii</name>
    <dbReference type="NCBI Taxonomy" id="436"/>
    <lineage>
        <taxon>Bacteria</taxon>
        <taxon>Pseudomonadati</taxon>
        <taxon>Pseudomonadota</taxon>
        <taxon>Alphaproteobacteria</taxon>
        <taxon>Acetobacterales</taxon>
        <taxon>Acetobacteraceae</taxon>
        <taxon>Novacetimonas</taxon>
    </lineage>
</organism>
<proteinExistence type="predicted"/>
<dbReference type="EMBL" id="JAIBCX010000004">
    <property type="protein sequence ID" value="MCJ8352835.1"/>
    <property type="molecule type" value="Genomic_DNA"/>
</dbReference>
<dbReference type="AlphaFoldDB" id="A0AAW5ENL3"/>
<dbReference type="InterPro" id="IPR019734">
    <property type="entry name" value="TPR_rpt"/>
</dbReference>